<sequence>MDITLFIIACFLMFLGIIGSFLPILPGPVTSWLGFLILHFTKTITLETSFLVITGLIALFIYILDYIIPAIGTKRFGGSKYGVIGTTIGLIVGIFAPIPGGIIIGPFLGALIGELLNKSDTKTATRAAFGSFLGFITSTFIKFIVAIIYTGLFIGIVWENRDILF</sequence>
<dbReference type="PATRIC" id="fig|1382798.3.peg.2303"/>
<dbReference type="PANTHER" id="PTHR39165">
    <property type="entry name" value="IG HYPOTHETICAL 17883"/>
    <property type="match status" value="1"/>
</dbReference>
<feature type="transmembrane region" description="Helical" evidence="1">
    <location>
        <begin position="132"/>
        <end position="158"/>
    </location>
</feature>
<evidence type="ECO:0000313" key="2">
    <source>
        <dbReference type="EMBL" id="KJD31079.1"/>
    </source>
</evidence>
<dbReference type="PANTHER" id="PTHR39165:SF1">
    <property type="entry name" value="DUF456 DOMAIN-CONTAINING PROTEIN"/>
    <property type="match status" value="1"/>
</dbReference>
<dbReference type="RefSeq" id="WP_044627679.1">
    <property type="nucleotide sequence ID" value="NZ_JTDV01000019.1"/>
</dbReference>
<comment type="caution">
    <text evidence="2">The sequence shown here is derived from an EMBL/GenBank/DDBJ whole genome shotgun (WGS) entry which is preliminary data.</text>
</comment>
<dbReference type="Proteomes" id="UP000032361">
    <property type="component" value="Unassembled WGS sequence"/>
</dbReference>
<evidence type="ECO:0000256" key="1">
    <source>
        <dbReference type="SAM" id="Phobius"/>
    </source>
</evidence>
<gene>
    <name evidence="2" type="ORF">PK35_16485</name>
</gene>
<reference evidence="2 3" key="1">
    <citation type="journal article" date="2015" name="Antonie Van Leeuwenhoek">
        <title>Tamlana nanhaiensis sp. nov., isolated from surface seawater collected from the South China Sea.</title>
        <authorList>
            <person name="Liu X."/>
            <person name="Lai Q."/>
            <person name="Du Y."/>
            <person name="Li G."/>
            <person name="Sun F."/>
            <person name="Shao Z."/>
        </authorList>
    </citation>
    <scope>NUCLEOTIDE SEQUENCE [LARGE SCALE GENOMIC DNA]</scope>
    <source>
        <strain evidence="2 3">FHC16</strain>
    </source>
</reference>
<protein>
    <submittedName>
        <fullName evidence="2">Membrane protein</fullName>
    </submittedName>
</protein>
<dbReference type="AlphaFoldDB" id="A0A0D7VWA5"/>
<keyword evidence="1" id="KW-0812">Transmembrane</keyword>
<organism evidence="2 3">
    <name type="scientific">Neotamlana nanhaiensis</name>
    <dbReference type="NCBI Taxonomy" id="1382798"/>
    <lineage>
        <taxon>Bacteria</taxon>
        <taxon>Pseudomonadati</taxon>
        <taxon>Bacteroidota</taxon>
        <taxon>Flavobacteriia</taxon>
        <taxon>Flavobacteriales</taxon>
        <taxon>Flavobacteriaceae</taxon>
        <taxon>Neotamlana</taxon>
    </lineage>
</organism>
<proteinExistence type="predicted"/>
<dbReference type="Pfam" id="PF04306">
    <property type="entry name" value="DUF456"/>
    <property type="match status" value="1"/>
</dbReference>
<keyword evidence="1" id="KW-0472">Membrane</keyword>
<keyword evidence="1" id="KW-1133">Transmembrane helix</keyword>
<dbReference type="EMBL" id="JTDV01000019">
    <property type="protein sequence ID" value="KJD31079.1"/>
    <property type="molecule type" value="Genomic_DNA"/>
</dbReference>
<name>A0A0D7VWA5_9FLAO</name>
<accession>A0A0D7VWA5</accession>
<evidence type="ECO:0000313" key="3">
    <source>
        <dbReference type="Proteomes" id="UP000032361"/>
    </source>
</evidence>
<dbReference type="InterPro" id="IPR007403">
    <property type="entry name" value="DUF456"/>
</dbReference>
<feature type="transmembrane region" description="Helical" evidence="1">
    <location>
        <begin position="50"/>
        <end position="68"/>
    </location>
</feature>
<feature type="transmembrane region" description="Helical" evidence="1">
    <location>
        <begin position="88"/>
        <end position="112"/>
    </location>
</feature>
<dbReference type="OrthoDB" id="9808460at2"/>
<keyword evidence="3" id="KW-1185">Reference proteome</keyword>
<feature type="transmembrane region" description="Helical" evidence="1">
    <location>
        <begin position="6"/>
        <end position="38"/>
    </location>
</feature>